<keyword evidence="5" id="KW-0456">Lyase</keyword>
<dbReference type="InterPro" id="IPR000631">
    <property type="entry name" value="CARKD"/>
</dbReference>
<dbReference type="NCBIfam" id="TIGR00196">
    <property type="entry name" value="yjeF_cterm"/>
    <property type="match status" value="1"/>
</dbReference>
<dbReference type="EMBL" id="BBRZ01000065">
    <property type="protein sequence ID" value="GAM57818.1"/>
    <property type="molecule type" value="Genomic_DNA"/>
</dbReference>
<dbReference type="Gene3D" id="3.40.1190.20">
    <property type="match status" value="1"/>
</dbReference>
<protein>
    <submittedName>
        <fullName evidence="7">NAD(P)HX epimerase</fullName>
    </submittedName>
</protein>
<evidence type="ECO:0000256" key="1">
    <source>
        <dbReference type="ARBA" id="ARBA00022741"/>
    </source>
</evidence>
<dbReference type="Proteomes" id="UP000031671">
    <property type="component" value="Unassembled WGS sequence"/>
</dbReference>
<dbReference type="InterPro" id="IPR017953">
    <property type="entry name" value="Carbohydrate_kinase_pred_CS"/>
</dbReference>
<keyword evidence="1" id="KW-0547">Nucleotide-binding</keyword>
<dbReference type="GO" id="GO:0052855">
    <property type="term" value="F:ADP-dependent NAD(P)H-hydrate dehydratase activity"/>
    <property type="evidence" value="ECO:0007669"/>
    <property type="project" value="TreeGrafter"/>
</dbReference>
<evidence type="ECO:0000313" key="7">
    <source>
        <dbReference type="EMBL" id="GAM57818.1"/>
    </source>
</evidence>
<keyword evidence="4" id="KW-0520">NAD</keyword>
<dbReference type="PROSITE" id="PS51383">
    <property type="entry name" value="YJEF_C_3"/>
    <property type="match status" value="1"/>
</dbReference>
<dbReference type="InterPro" id="IPR029056">
    <property type="entry name" value="Ribokinase-like"/>
</dbReference>
<reference evidence="7 8" key="2">
    <citation type="submission" date="2015-01" db="EMBL/GenBank/DDBJ databases">
        <authorList>
            <consortium name="NBRP consortium"/>
            <person name="Sawabe T."/>
            <person name="Meirelles P."/>
            <person name="Feng G."/>
            <person name="Sayaka M."/>
            <person name="Hattori M."/>
            <person name="Ohkuma M."/>
        </authorList>
    </citation>
    <scope>NUCLEOTIDE SEQUENCE [LARGE SCALE GENOMIC DNA]</scope>
    <source>
        <strain evidence="8">JCM 19231</strain>
    </source>
</reference>
<gene>
    <name evidence="7" type="ORF">JCM19231_3315</name>
</gene>
<evidence type="ECO:0000313" key="8">
    <source>
        <dbReference type="Proteomes" id="UP000031671"/>
    </source>
</evidence>
<reference evidence="7 8" key="1">
    <citation type="submission" date="2015-01" db="EMBL/GenBank/DDBJ databases">
        <title>Vibrio sp. C1 JCM 19231 whole genome shotgun sequence.</title>
        <authorList>
            <person name="Sawabe T."/>
            <person name="Meirelles P."/>
            <person name="Feng G."/>
            <person name="Sayaka M."/>
            <person name="Hattori M."/>
            <person name="Ohkuma M."/>
        </authorList>
    </citation>
    <scope>NUCLEOTIDE SEQUENCE [LARGE SCALE GENOMIC DNA]</scope>
    <source>
        <strain evidence="8">JCM 19231</strain>
    </source>
</reference>
<dbReference type="GO" id="GO:0110051">
    <property type="term" value="P:metabolite repair"/>
    <property type="evidence" value="ECO:0007669"/>
    <property type="project" value="TreeGrafter"/>
</dbReference>
<keyword evidence="3" id="KW-0521">NADP</keyword>
<keyword evidence="2" id="KW-0067">ATP-binding</keyword>
<dbReference type="AlphaFoldDB" id="A0A0B8P3F9"/>
<evidence type="ECO:0000256" key="5">
    <source>
        <dbReference type="ARBA" id="ARBA00023239"/>
    </source>
</evidence>
<sequence>MVHSYDSGDLSELLIERVERCNALAVGPGLGQGEWGKKLLNLAFKQNQISKVFDADALNLIANMDSVPDLTGSIITPHPGEASRLLGTSIQEVESDRYVAARRLYEKYHAVTLLKGSGTIIYNGKEKFVIRAGNPGMASGGMGDVLTGILVALLAQGLGPSEAATLGAWLHSTAADRVAADGGKIGILASDLLPHIRELMNLEGDLPRSS</sequence>
<evidence type="ECO:0000256" key="4">
    <source>
        <dbReference type="ARBA" id="ARBA00023027"/>
    </source>
</evidence>
<evidence type="ECO:0000259" key="6">
    <source>
        <dbReference type="PROSITE" id="PS51383"/>
    </source>
</evidence>
<dbReference type="PANTHER" id="PTHR12592:SF0">
    <property type="entry name" value="ATP-DEPENDENT (S)-NAD(P)H-HYDRATE DEHYDRATASE"/>
    <property type="match status" value="1"/>
</dbReference>
<keyword evidence="8" id="KW-1185">Reference proteome</keyword>
<proteinExistence type="predicted"/>
<feature type="domain" description="YjeF C-terminal" evidence="6">
    <location>
        <begin position="1"/>
        <end position="203"/>
    </location>
</feature>
<evidence type="ECO:0000256" key="2">
    <source>
        <dbReference type="ARBA" id="ARBA00022840"/>
    </source>
</evidence>
<evidence type="ECO:0000256" key="3">
    <source>
        <dbReference type="ARBA" id="ARBA00022857"/>
    </source>
</evidence>
<dbReference type="SUPFAM" id="SSF53613">
    <property type="entry name" value="Ribokinase-like"/>
    <property type="match status" value="1"/>
</dbReference>
<dbReference type="CDD" id="cd01171">
    <property type="entry name" value="YXKO-related"/>
    <property type="match status" value="1"/>
</dbReference>
<dbReference type="Pfam" id="PF01256">
    <property type="entry name" value="Carb_kinase"/>
    <property type="match status" value="1"/>
</dbReference>
<comment type="caution">
    <text evidence="7">The sequence shown here is derived from an EMBL/GenBank/DDBJ whole genome shotgun (WGS) entry which is preliminary data.</text>
</comment>
<dbReference type="GO" id="GO:0005524">
    <property type="term" value="F:ATP binding"/>
    <property type="evidence" value="ECO:0007669"/>
    <property type="project" value="UniProtKB-KW"/>
</dbReference>
<organism evidence="7 8">
    <name type="scientific">Vibrio ishigakensis</name>
    <dbReference type="NCBI Taxonomy" id="1481914"/>
    <lineage>
        <taxon>Bacteria</taxon>
        <taxon>Pseudomonadati</taxon>
        <taxon>Pseudomonadota</taxon>
        <taxon>Gammaproteobacteria</taxon>
        <taxon>Vibrionales</taxon>
        <taxon>Vibrionaceae</taxon>
        <taxon>Vibrio</taxon>
    </lineage>
</organism>
<dbReference type="GO" id="GO:0052856">
    <property type="term" value="F:NAD(P)HX epimerase activity"/>
    <property type="evidence" value="ECO:0007669"/>
    <property type="project" value="TreeGrafter"/>
</dbReference>
<accession>A0A0B8P3F9</accession>
<dbReference type="PANTHER" id="PTHR12592">
    <property type="entry name" value="ATP-DEPENDENT (S)-NAD(P)H-HYDRATE DEHYDRATASE FAMILY MEMBER"/>
    <property type="match status" value="1"/>
</dbReference>
<dbReference type="PROSITE" id="PS01050">
    <property type="entry name" value="YJEF_C_2"/>
    <property type="match status" value="1"/>
</dbReference>
<name>A0A0B8P3F9_9VIBR</name>